<dbReference type="InterPro" id="IPR001647">
    <property type="entry name" value="HTH_TetR"/>
</dbReference>
<dbReference type="Pfam" id="PF00440">
    <property type="entry name" value="TetR_N"/>
    <property type="match status" value="1"/>
</dbReference>
<dbReference type="InterPro" id="IPR050109">
    <property type="entry name" value="HTH-type_TetR-like_transc_reg"/>
</dbReference>
<keyword evidence="1" id="KW-0805">Transcription regulation</keyword>
<dbReference type="PRINTS" id="PR00455">
    <property type="entry name" value="HTHTETR"/>
</dbReference>
<name>C8RX15_9RHOB</name>
<comment type="caution">
    <text evidence="6">The sequence shown here is derived from an EMBL/GenBank/DDBJ whole genome shotgun (WGS) entry which is preliminary data.</text>
</comment>
<dbReference type="STRING" id="371731.Rsw2DRAFT_0343"/>
<sequence length="208" mass="22580">MNMHSASADLRSARILGSIRQTFAEKGFDGASMQDLARAAGMSVGNFYRYFPSKAAIVEALVTHDLEMMEQDFAAILQAPRPMQSLREGLAARLCEDGCKDDGPIWAEITAAALRKPEILTLVCRMEAAVGDNLVAVFARETGLNIETTRQRHGAHAAMIVMLIKAASMQHPDACNPRADLMALTLRIIDRILDDITGAPLAALEESL</sequence>
<evidence type="ECO:0000313" key="7">
    <source>
        <dbReference type="Proteomes" id="UP000010121"/>
    </source>
</evidence>
<proteinExistence type="predicted"/>
<organism evidence="6 7">
    <name type="scientific">Rhodobacter ferrooxidans</name>
    <dbReference type="NCBI Taxonomy" id="371731"/>
    <lineage>
        <taxon>Bacteria</taxon>
        <taxon>Pseudomonadati</taxon>
        <taxon>Pseudomonadota</taxon>
        <taxon>Alphaproteobacteria</taxon>
        <taxon>Rhodobacterales</taxon>
        <taxon>Rhodobacter group</taxon>
        <taxon>Rhodobacter</taxon>
    </lineage>
</organism>
<dbReference type="GO" id="GO:0000976">
    <property type="term" value="F:transcription cis-regulatory region binding"/>
    <property type="evidence" value="ECO:0007669"/>
    <property type="project" value="TreeGrafter"/>
</dbReference>
<keyword evidence="7" id="KW-1185">Reference proteome</keyword>
<evidence type="ECO:0000256" key="2">
    <source>
        <dbReference type="ARBA" id="ARBA00023125"/>
    </source>
</evidence>
<dbReference type="EMBL" id="ACYY01000002">
    <property type="protein sequence ID" value="EEW26540.1"/>
    <property type="molecule type" value="Genomic_DNA"/>
</dbReference>
<protein>
    <submittedName>
        <fullName evidence="6">Transcriptional regulator, TetR family</fullName>
    </submittedName>
</protein>
<dbReference type="SUPFAM" id="SSF46689">
    <property type="entry name" value="Homeodomain-like"/>
    <property type="match status" value="1"/>
</dbReference>
<gene>
    <name evidence="6" type="ORF">Rsw2DRAFT_0343</name>
</gene>
<feature type="domain" description="HTH tetR-type" evidence="5">
    <location>
        <begin position="9"/>
        <end position="69"/>
    </location>
</feature>
<dbReference type="PANTHER" id="PTHR30055">
    <property type="entry name" value="HTH-TYPE TRANSCRIPTIONAL REGULATOR RUTR"/>
    <property type="match status" value="1"/>
</dbReference>
<keyword evidence="3" id="KW-0804">Transcription</keyword>
<dbReference type="PROSITE" id="PS50977">
    <property type="entry name" value="HTH_TETR_2"/>
    <property type="match status" value="1"/>
</dbReference>
<evidence type="ECO:0000256" key="3">
    <source>
        <dbReference type="ARBA" id="ARBA00023163"/>
    </source>
</evidence>
<dbReference type="Proteomes" id="UP000010121">
    <property type="component" value="Unassembled WGS sequence"/>
</dbReference>
<feature type="DNA-binding region" description="H-T-H motif" evidence="4">
    <location>
        <begin position="32"/>
        <end position="51"/>
    </location>
</feature>
<dbReference type="GO" id="GO:0003700">
    <property type="term" value="F:DNA-binding transcription factor activity"/>
    <property type="evidence" value="ECO:0007669"/>
    <property type="project" value="TreeGrafter"/>
</dbReference>
<dbReference type="InterPro" id="IPR009057">
    <property type="entry name" value="Homeodomain-like_sf"/>
</dbReference>
<dbReference type="AlphaFoldDB" id="C8RX15"/>
<evidence type="ECO:0000256" key="4">
    <source>
        <dbReference type="PROSITE-ProRule" id="PRU00335"/>
    </source>
</evidence>
<evidence type="ECO:0000313" key="6">
    <source>
        <dbReference type="EMBL" id="EEW26540.1"/>
    </source>
</evidence>
<reference evidence="6 7" key="1">
    <citation type="submission" date="2009-08" db="EMBL/GenBank/DDBJ databases">
        <title>The draft genome of Rhodobacter sp. SW2.</title>
        <authorList>
            <consortium name="US DOE Joint Genome Institute (JGI-PGF)"/>
            <person name="Lucas S."/>
            <person name="Copeland A."/>
            <person name="Lapidus A."/>
            <person name="Glavina del Rio T."/>
            <person name="Tice H."/>
            <person name="Bruce D."/>
            <person name="Goodwin L."/>
            <person name="Pitluck S."/>
            <person name="Larimer F."/>
            <person name="Land M.L."/>
            <person name="Hauser L."/>
            <person name="Emerson D."/>
        </authorList>
    </citation>
    <scope>NUCLEOTIDE SEQUENCE [LARGE SCALE GENOMIC DNA]</scope>
    <source>
        <strain evidence="6 7">SW2</strain>
    </source>
</reference>
<accession>C8RX15</accession>
<evidence type="ECO:0000256" key="1">
    <source>
        <dbReference type="ARBA" id="ARBA00023015"/>
    </source>
</evidence>
<dbReference type="PANTHER" id="PTHR30055:SF234">
    <property type="entry name" value="HTH-TYPE TRANSCRIPTIONAL REGULATOR BETI"/>
    <property type="match status" value="1"/>
</dbReference>
<keyword evidence="2 4" id="KW-0238">DNA-binding</keyword>
<dbReference type="RefSeq" id="WP_008027417.1">
    <property type="nucleotide sequence ID" value="NZ_ACYY01000002.1"/>
</dbReference>
<dbReference type="Gene3D" id="1.10.357.10">
    <property type="entry name" value="Tetracycline Repressor, domain 2"/>
    <property type="match status" value="1"/>
</dbReference>
<dbReference type="eggNOG" id="COG1309">
    <property type="taxonomic scope" value="Bacteria"/>
</dbReference>
<evidence type="ECO:0000259" key="5">
    <source>
        <dbReference type="PROSITE" id="PS50977"/>
    </source>
</evidence>